<gene>
    <name evidence="2" type="ORF">PR001_g15036</name>
    <name evidence="1" type="ORF">PR002_g15607</name>
    <name evidence="3" type="ORF">PR003_g23296</name>
</gene>
<comment type="caution">
    <text evidence="3">The sequence shown here is derived from an EMBL/GenBank/DDBJ whole genome shotgun (WGS) entry which is preliminary data.</text>
</comment>
<dbReference type="EMBL" id="QXFU01001146">
    <property type="protein sequence ID" value="KAE9009468.1"/>
    <property type="molecule type" value="Genomic_DNA"/>
</dbReference>
<proteinExistence type="predicted"/>
<dbReference type="Proteomes" id="UP000434957">
    <property type="component" value="Unassembled WGS sequence"/>
</dbReference>
<evidence type="ECO:0000313" key="6">
    <source>
        <dbReference type="Proteomes" id="UP000435112"/>
    </source>
</evidence>
<evidence type="ECO:0000313" key="2">
    <source>
        <dbReference type="EMBL" id="KAE9014833.1"/>
    </source>
</evidence>
<organism evidence="3 5">
    <name type="scientific">Phytophthora rubi</name>
    <dbReference type="NCBI Taxonomy" id="129364"/>
    <lineage>
        <taxon>Eukaryota</taxon>
        <taxon>Sar</taxon>
        <taxon>Stramenopiles</taxon>
        <taxon>Oomycota</taxon>
        <taxon>Peronosporomycetes</taxon>
        <taxon>Peronosporales</taxon>
        <taxon>Peronosporaceae</taxon>
        <taxon>Phytophthora</taxon>
    </lineage>
</organism>
<dbReference type="EMBL" id="QXFV01001112">
    <property type="protein sequence ID" value="KAE9014833.1"/>
    <property type="molecule type" value="Genomic_DNA"/>
</dbReference>
<accession>A0A6A4D0S4</accession>
<dbReference type="PROSITE" id="PS51257">
    <property type="entry name" value="PROKAR_LIPOPROTEIN"/>
    <property type="match status" value="1"/>
</dbReference>
<evidence type="ECO:0000313" key="3">
    <source>
        <dbReference type="EMBL" id="KAE9298229.1"/>
    </source>
</evidence>
<evidence type="ECO:0000313" key="5">
    <source>
        <dbReference type="Proteomes" id="UP000434957"/>
    </source>
</evidence>
<name>A0A6A4D0S4_9STRA</name>
<protein>
    <submittedName>
        <fullName evidence="3">Uncharacterized protein</fullName>
    </submittedName>
</protein>
<dbReference type="Proteomes" id="UP000429607">
    <property type="component" value="Unassembled WGS sequence"/>
</dbReference>
<evidence type="ECO:0000313" key="1">
    <source>
        <dbReference type="EMBL" id="KAE9009468.1"/>
    </source>
</evidence>
<dbReference type="EMBL" id="QXFT01002440">
    <property type="protein sequence ID" value="KAE9298229.1"/>
    <property type="molecule type" value="Genomic_DNA"/>
</dbReference>
<sequence length="61" mass="6482">MWARRACLQVPSSLLSGGACQGVQSTCVGEGHFNFEVTPGIQIDIWTASGLRGVRDLCTNS</sequence>
<dbReference type="Proteomes" id="UP000435112">
    <property type="component" value="Unassembled WGS sequence"/>
</dbReference>
<reference evidence="3 5" key="1">
    <citation type="submission" date="2018-08" db="EMBL/GenBank/DDBJ databases">
        <title>Genomic investigation of the strawberry pathogen Phytophthora fragariae indicates pathogenicity is determined by transcriptional variation in three key races.</title>
        <authorList>
            <person name="Adams T.M."/>
            <person name="Armitage A.D."/>
            <person name="Sobczyk M.K."/>
            <person name="Bates H.J."/>
            <person name="Dunwell J.M."/>
            <person name="Nellist C.F."/>
            <person name="Harrison R.J."/>
        </authorList>
    </citation>
    <scope>NUCLEOTIDE SEQUENCE [LARGE SCALE GENOMIC DNA]</scope>
    <source>
        <strain evidence="2 4">SCRP249</strain>
        <strain evidence="1 6">SCRP324</strain>
        <strain evidence="3 5">SCRP333</strain>
    </source>
</reference>
<dbReference type="AlphaFoldDB" id="A0A6A4D0S4"/>
<evidence type="ECO:0000313" key="4">
    <source>
        <dbReference type="Proteomes" id="UP000429607"/>
    </source>
</evidence>
<keyword evidence="5" id="KW-1185">Reference proteome</keyword>